<keyword evidence="3 8" id="KW-0813">Transport</keyword>
<keyword evidence="11" id="KW-1185">Reference proteome</keyword>
<keyword evidence="6 9" id="KW-1133">Transmembrane helix</keyword>
<dbReference type="InterPro" id="IPR025720">
    <property type="entry name" value="RibU"/>
</dbReference>
<organism evidence="10 11">
    <name type="scientific">Holtiella tumoricola</name>
    <dbReference type="NCBI Taxonomy" id="3018743"/>
    <lineage>
        <taxon>Bacteria</taxon>
        <taxon>Bacillati</taxon>
        <taxon>Bacillota</taxon>
        <taxon>Clostridia</taxon>
        <taxon>Lachnospirales</taxon>
        <taxon>Cellulosilyticaceae</taxon>
        <taxon>Holtiella</taxon>
    </lineage>
</organism>
<comment type="similarity">
    <text evidence="2 8">Belongs to the prokaryotic riboflavin transporter (P-RFT) (TC 2.A.87) family.</text>
</comment>
<reference evidence="10" key="1">
    <citation type="journal article" date="2023" name="Int. J. Syst. Evol. Microbiol.">
        <title>&lt;i&gt;Holtiella tumoricola&lt;/i&gt; gen. nov. sp. nov., isolated from a human clinical sample.</title>
        <authorList>
            <person name="Allen-Vercoe E."/>
            <person name="Daigneault M.C."/>
            <person name="Vancuren S.J."/>
            <person name="Cochrane K."/>
            <person name="O'Neal L.L."/>
            <person name="Sankaranarayanan K."/>
            <person name="Lawson P.A."/>
        </authorList>
    </citation>
    <scope>NUCLEOTIDE SEQUENCE</scope>
    <source>
        <strain evidence="10">CC70A</strain>
    </source>
</reference>
<gene>
    <name evidence="10" type="ORF">PBV87_00510</name>
</gene>
<dbReference type="PANTHER" id="PTHR38438">
    <property type="entry name" value="RIBOFLAVIN TRANSPORTER RIBU"/>
    <property type="match status" value="1"/>
</dbReference>
<dbReference type="AlphaFoldDB" id="A0AA42IYK6"/>
<comment type="function">
    <text evidence="8">Probably a riboflavin-binding protein that interacts with the energy-coupling factor (ECF) ABC-transporter complex.</text>
</comment>
<evidence type="ECO:0000256" key="7">
    <source>
        <dbReference type="ARBA" id="ARBA00023136"/>
    </source>
</evidence>
<evidence type="ECO:0000256" key="2">
    <source>
        <dbReference type="ARBA" id="ARBA00005540"/>
    </source>
</evidence>
<evidence type="ECO:0000256" key="9">
    <source>
        <dbReference type="SAM" id="Phobius"/>
    </source>
</evidence>
<dbReference type="EMBL" id="JAQIFT010000006">
    <property type="protein sequence ID" value="MDA3729995.1"/>
    <property type="molecule type" value="Genomic_DNA"/>
</dbReference>
<evidence type="ECO:0000256" key="5">
    <source>
        <dbReference type="ARBA" id="ARBA00022692"/>
    </source>
</evidence>
<comment type="subcellular location">
    <subcellularLocation>
        <location evidence="1">Cell membrane</location>
        <topology evidence="1">Multi-pass membrane protein</topology>
    </subcellularLocation>
</comment>
<evidence type="ECO:0000256" key="3">
    <source>
        <dbReference type="ARBA" id="ARBA00022448"/>
    </source>
</evidence>
<evidence type="ECO:0000313" key="10">
    <source>
        <dbReference type="EMBL" id="MDA3729995.1"/>
    </source>
</evidence>
<dbReference type="PIRSF" id="PIRSF037778">
    <property type="entry name" value="UCP037778_transp_RibU"/>
    <property type="match status" value="1"/>
</dbReference>
<evidence type="ECO:0000256" key="4">
    <source>
        <dbReference type="ARBA" id="ARBA00022475"/>
    </source>
</evidence>
<keyword evidence="4 8" id="KW-1003">Cell membrane</keyword>
<dbReference type="RefSeq" id="WP_271010752.1">
    <property type="nucleotide sequence ID" value="NZ_JAQIFT010000006.1"/>
</dbReference>
<proteinExistence type="inferred from homology"/>
<feature type="transmembrane region" description="Helical" evidence="9">
    <location>
        <begin position="110"/>
        <end position="133"/>
    </location>
</feature>
<evidence type="ECO:0000313" key="11">
    <source>
        <dbReference type="Proteomes" id="UP001169242"/>
    </source>
</evidence>
<dbReference type="GO" id="GO:0005886">
    <property type="term" value="C:plasma membrane"/>
    <property type="evidence" value="ECO:0007669"/>
    <property type="project" value="UniProtKB-SubCell"/>
</dbReference>
<feature type="transmembrane region" description="Helical" evidence="9">
    <location>
        <begin position="6"/>
        <end position="25"/>
    </location>
</feature>
<evidence type="ECO:0000256" key="6">
    <source>
        <dbReference type="ARBA" id="ARBA00022989"/>
    </source>
</evidence>
<evidence type="ECO:0000256" key="8">
    <source>
        <dbReference type="PIRNR" id="PIRNR037778"/>
    </source>
</evidence>
<accession>A0AA42IYK6</accession>
<feature type="transmembrane region" description="Helical" evidence="9">
    <location>
        <begin position="145"/>
        <end position="169"/>
    </location>
</feature>
<dbReference type="GO" id="GO:0032217">
    <property type="term" value="F:riboflavin transmembrane transporter activity"/>
    <property type="evidence" value="ECO:0007669"/>
    <property type="project" value="UniProtKB-UniRule"/>
</dbReference>
<comment type="caution">
    <text evidence="10">The sequence shown here is derived from an EMBL/GenBank/DDBJ whole genome shotgun (WGS) entry which is preliminary data.</text>
</comment>
<name>A0AA42IYK6_9FIRM</name>
<dbReference type="PANTHER" id="PTHR38438:SF1">
    <property type="entry name" value="RIBOFLAVIN TRANSPORTER RIBU"/>
    <property type="match status" value="1"/>
</dbReference>
<protein>
    <recommendedName>
        <fullName evidence="8">Riboflavin transporter</fullName>
    </recommendedName>
</protein>
<dbReference type="InterPro" id="IPR024529">
    <property type="entry name" value="ECF_trnsprt_substrate-spec"/>
</dbReference>
<keyword evidence="7 8" id="KW-0472">Membrane</keyword>
<dbReference type="Proteomes" id="UP001169242">
    <property type="component" value="Unassembled WGS sequence"/>
</dbReference>
<feature type="transmembrane region" description="Helical" evidence="9">
    <location>
        <begin position="46"/>
        <end position="66"/>
    </location>
</feature>
<sequence>MQKKSFNTQVLIKVALLSAIAFILMRVFKFPLPAFPTFLEIDFSELPAIVGSIVVGPFVGLGVVVIKNALAFFNSYTGGVGELANLLVSLGYLLPLAFMLKKDKSFKTIIIGLGLGTVAMAIVGAFANYFILIPLYGLEVEKLPFVLTVIIPFNLIKGVIVSIVSAVIIKAMQPALRYLSLKKSN</sequence>
<keyword evidence="5 9" id="KW-0812">Transmembrane</keyword>
<dbReference type="Pfam" id="PF12822">
    <property type="entry name" value="ECF_trnsprt"/>
    <property type="match status" value="1"/>
</dbReference>
<evidence type="ECO:0000256" key="1">
    <source>
        <dbReference type="ARBA" id="ARBA00004651"/>
    </source>
</evidence>
<dbReference type="Gene3D" id="1.10.1760.20">
    <property type="match status" value="1"/>
</dbReference>